<dbReference type="GO" id="GO:0006511">
    <property type="term" value="P:ubiquitin-dependent protein catabolic process"/>
    <property type="evidence" value="ECO:0007669"/>
    <property type="project" value="TreeGrafter"/>
</dbReference>
<dbReference type="InterPro" id="IPR051826">
    <property type="entry name" value="E3_ubiquitin-ligase_domain"/>
</dbReference>
<keyword evidence="1" id="KW-0862">Zinc</keyword>
<dbReference type="Gene3D" id="3.30.40.10">
    <property type="entry name" value="Zinc/RING finger domain, C3HC4 (zinc finger)"/>
    <property type="match status" value="1"/>
</dbReference>
<comment type="caution">
    <text evidence="4">The sequence shown here is derived from an EMBL/GenBank/DDBJ whole genome shotgun (WGS) entry which is preliminary data.</text>
</comment>
<feature type="domain" description="RING-type" evidence="3">
    <location>
        <begin position="172"/>
        <end position="213"/>
    </location>
</feature>
<dbReference type="EMBL" id="CM035414">
    <property type="protein sequence ID" value="KAH7429716.1"/>
    <property type="molecule type" value="Genomic_DNA"/>
</dbReference>
<dbReference type="PROSITE" id="PS50089">
    <property type="entry name" value="ZF_RING_2"/>
    <property type="match status" value="1"/>
</dbReference>
<dbReference type="GO" id="GO:0008270">
    <property type="term" value="F:zinc ion binding"/>
    <property type="evidence" value="ECO:0007669"/>
    <property type="project" value="UniProtKB-KW"/>
</dbReference>
<feature type="region of interest" description="Disordered" evidence="2">
    <location>
        <begin position="1"/>
        <end position="47"/>
    </location>
</feature>
<sequence>MSLPGVESARRRRVSHERGRGSRSYPAFLLKPPPLHRRSNPQPISNASVPLKQISANAPGRGGGAVDDLAEGSGSTSFCMFIPFRSTEPVVQESTSSLSKSLDERAMAARHRLDARLGASAVRSSKSNPVIRRHSAPAAAPSQQQVVAAMRMAMLQRKWGSLELDQGSNAQCHVCRSGFKDGQMTIDLPCRHTFHSKCIIPWLHNHTYCPACKASISIA</sequence>
<proteinExistence type="predicted"/>
<dbReference type="Proteomes" id="UP000825935">
    <property type="component" value="Chromosome 9"/>
</dbReference>
<dbReference type="AlphaFoldDB" id="A0A8T2U717"/>
<gene>
    <name evidence="4" type="ORF">KP509_09G062700</name>
</gene>
<keyword evidence="1" id="KW-0863">Zinc-finger</keyword>
<reference evidence="4" key="1">
    <citation type="submission" date="2021-08" db="EMBL/GenBank/DDBJ databases">
        <title>WGS assembly of Ceratopteris richardii.</title>
        <authorList>
            <person name="Marchant D.B."/>
            <person name="Chen G."/>
            <person name="Jenkins J."/>
            <person name="Shu S."/>
            <person name="Leebens-Mack J."/>
            <person name="Grimwood J."/>
            <person name="Schmutz J."/>
            <person name="Soltis P."/>
            <person name="Soltis D."/>
            <person name="Chen Z.-H."/>
        </authorList>
    </citation>
    <scope>NUCLEOTIDE SEQUENCE</scope>
    <source>
        <strain evidence="4">Whitten #5841</strain>
        <tissue evidence="4">Leaf</tissue>
    </source>
</reference>
<dbReference type="InterPro" id="IPR013083">
    <property type="entry name" value="Znf_RING/FYVE/PHD"/>
</dbReference>
<evidence type="ECO:0000313" key="5">
    <source>
        <dbReference type="Proteomes" id="UP000825935"/>
    </source>
</evidence>
<protein>
    <recommendedName>
        <fullName evidence="3">RING-type domain-containing protein</fullName>
    </recommendedName>
</protein>
<dbReference type="OrthoDB" id="1926987at2759"/>
<name>A0A8T2U717_CERRI</name>
<evidence type="ECO:0000256" key="2">
    <source>
        <dbReference type="SAM" id="MobiDB-lite"/>
    </source>
</evidence>
<dbReference type="InterPro" id="IPR001841">
    <property type="entry name" value="Znf_RING"/>
</dbReference>
<dbReference type="Pfam" id="PF13639">
    <property type="entry name" value="zf-RING_2"/>
    <property type="match status" value="1"/>
</dbReference>
<dbReference type="PANTHER" id="PTHR22765">
    <property type="entry name" value="RING FINGER AND PROTEASE ASSOCIATED DOMAIN-CONTAINING"/>
    <property type="match status" value="1"/>
</dbReference>
<dbReference type="GO" id="GO:0061630">
    <property type="term" value="F:ubiquitin protein ligase activity"/>
    <property type="evidence" value="ECO:0007669"/>
    <property type="project" value="TreeGrafter"/>
</dbReference>
<dbReference type="SMART" id="SM00184">
    <property type="entry name" value="RING"/>
    <property type="match status" value="1"/>
</dbReference>
<evidence type="ECO:0000256" key="1">
    <source>
        <dbReference type="PROSITE-ProRule" id="PRU00175"/>
    </source>
</evidence>
<organism evidence="4 5">
    <name type="scientific">Ceratopteris richardii</name>
    <name type="common">Triangle waterfern</name>
    <dbReference type="NCBI Taxonomy" id="49495"/>
    <lineage>
        <taxon>Eukaryota</taxon>
        <taxon>Viridiplantae</taxon>
        <taxon>Streptophyta</taxon>
        <taxon>Embryophyta</taxon>
        <taxon>Tracheophyta</taxon>
        <taxon>Polypodiopsida</taxon>
        <taxon>Polypodiidae</taxon>
        <taxon>Polypodiales</taxon>
        <taxon>Pteridineae</taxon>
        <taxon>Pteridaceae</taxon>
        <taxon>Parkerioideae</taxon>
        <taxon>Ceratopteris</taxon>
    </lineage>
</organism>
<keyword evidence="5" id="KW-1185">Reference proteome</keyword>
<evidence type="ECO:0000313" key="4">
    <source>
        <dbReference type="EMBL" id="KAH7429716.1"/>
    </source>
</evidence>
<evidence type="ECO:0000259" key="3">
    <source>
        <dbReference type="PROSITE" id="PS50089"/>
    </source>
</evidence>
<keyword evidence="1" id="KW-0479">Metal-binding</keyword>
<dbReference type="PANTHER" id="PTHR22765:SF434">
    <property type="entry name" value="GB|AAD18119.1-RELATED"/>
    <property type="match status" value="1"/>
</dbReference>
<dbReference type="CDD" id="cd16454">
    <property type="entry name" value="RING-H2_PA-TM-RING"/>
    <property type="match status" value="1"/>
</dbReference>
<dbReference type="SUPFAM" id="SSF57850">
    <property type="entry name" value="RING/U-box"/>
    <property type="match status" value="1"/>
</dbReference>
<accession>A0A8T2U717</accession>